<dbReference type="Proteomes" id="UP000016761">
    <property type="component" value="Unassembled WGS sequence"/>
</dbReference>
<proteinExistence type="predicted"/>
<dbReference type="PATRIC" id="fig|1354303.4.peg.2501"/>
<dbReference type="FunFam" id="3.40.50.300:FF:000421">
    <property type="entry name" value="Branched-chain amino acid ABC transporter ATP-binding protein"/>
    <property type="match status" value="1"/>
</dbReference>
<evidence type="ECO:0000313" key="6">
    <source>
        <dbReference type="Proteomes" id="UP000016761"/>
    </source>
</evidence>
<keyword evidence="2" id="KW-0547">Nucleotide-binding</keyword>
<dbReference type="EMBL" id="AUSW01000035">
    <property type="protein sequence ID" value="ERL54395.1"/>
    <property type="molecule type" value="Genomic_DNA"/>
</dbReference>
<dbReference type="PANTHER" id="PTHR45772">
    <property type="entry name" value="CONSERVED COMPONENT OF ABC TRANSPORTER FOR NATURAL AMINO ACIDS-RELATED"/>
    <property type="match status" value="1"/>
</dbReference>
<evidence type="ECO:0000259" key="4">
    <source>
        <dbReference type="PROSITE" id="PS50893"/>
    </source>
</evidence>
<dbReference type="NCBIfam" id="TIGR03411">
    <property type="entry name" value="urea_trans_UrtD"/>
    <property type="match status" value="1"/>
</dbReference>
<dbReference type="Pfam" id="PF12399">
    <property type="entry name" value="BCA_ABC_TP_C"/>
    <property type="match status" value="1"/>
</dbReference>
<organism evidence="5 6">
    <name type="scientific">Psychrobacter aquaticus CMS 56</name>
    <dbReference type="NCBI Taxonomy" id="1354303"/>
    <lineage>
        <taxon>Bacteria</taxon>
        <taxon>Pseudomonadati</taxon>
        <taxon>Pseudomonadota</taxon>
        <taxon>Gammaproteobacteria</taxon>
        <taxon>Moraxellales</taxon>
        <taxon>Moraxellaceae</taxon>
        <taxon>Psychrobacter</taxon>
    </lineage>
</organism>
<dbReference type="SUPFAM" id="SSF52540">
    <property type="entry name" value="P-loop containing nucleoside triphosphate hydrolases"/>
    <property type="match status" value="1"/>
</dbReference>
<dbReference type="RefSeq" id="WP_021815155.1">
    <property type="nucleotide sequence ID" value="NZ_AUSW01000035.1"/>
</dbReference>
<name>U4T1X1_9GAMM</name>
<dbReference type="GO" id="GO:0005886">
    <property type="term" value="C:plasma membrane"/>
    <property type="evidence" value="ECO:0007669"/>
    <property type="project" value="TreeGrafter"/>
</dbReference>
<evidence type="ECO:0000313" key="5">
    <source>
        <dbReference type="EMBL" id="ERL54395.1"/>
    </source>
</evidence>
<dbReference type="STRING" id="1354303.M917_2543"/>
<dbReference type="AlphaFoldDB" id="U4T1X1"/>
<dbReference type="Gene3D" id="3.40.50.300">
    <property type="entry name" value="P-loop containing nucleotide triphosphate hydrolases"/>
    <property type="match status" value="1"/>
</dbReference>
<dbReference type="PANTHER" id="PTHR45772:SF8">
    <property type="entry name" value="HIGH-AFFINITY BRANCHED-CHAIN AMINO ACID TRANSPORT ATP-BINDING PROTEIN"/>
    <property type="match status" value="1"/>
</dbReference>
<dbReference type="GO" id="GO:0016887">
    <property type="term" value="F:ATP hydrolysis activity"/>
    <property type="evidence" value="ECO:0007669"/>
    <property type="project" value="InterPro"/>
</dbReference>
<dbReference type="InterPro" id="IPR017781">
    <property type="entry name" value="ABC_transptr_urea_ATP-bd_UrtD"/>
</dbReference>
<accession>U4T1X1</accession>
<dbReference type="PROSITE" id="PS50893">
    <property type="entry name" value="ABC_TRANSPORTER_2"/>
    <property type="match status" value="1"/>
</dbReference>
<dbReference type="InterPro" id="IPR003439">
    <property type="entry name" value="ABC_transporter-like_ATP-bd"/>
</dbReference>
<dbReference type="GO" id="GO:0005524">
    <property type="term" value="F:ATP binding"/>
    <property type="evidence" value="ECO:0007669"/>
    <property type="project" value="UniProtKB-KW"/>
</dbReference>
<protein>
    <submittedName>
        <fullName evidence="5">Urea ABC transporter, ATPase protein UrtD</fullName>
    </submittedName>
</protein>
<gene>
    <name evidence="5" type="ORF">M917_2543</name>
</gene>
<dbReference type="eggNOG" id="COG4674">
    <property type="taxonomic scope" value="Bacteria"/>
</dbReference>
<dbReference type="InterPro" id="IPR027417">
    <property type="entry name" value="P-loop_NTPase"/>
</dbReference>
<evidence type="ECO:0000256" key="1">
    <source>
        <dbReference type="ARBA" id="ARBA00022448"/>
    </source>
</evidence>
<keyword evidence="6" id="KW-1185">Reference proteome</keyword>
<dbReference type="InterPro" id="IPR051120">
    <property type="entry name" value="ABC_AA/LPS_Transport"/>
</dbReference>
<dbReference type="CDD" id="cd03219">
    <property type="entry name" value="ABC_Mj1267_LivG_branched"/>
    <property type="match status" value="1"/>
</dbReference>
<evidence type="ECO:0000256" key="2">
    <source>
        <dbReference type="ARBA" id="ARBA00022741"/>
    </source>
</evidence>
<evidence type="ECO:0000256" key="3">
    <source>
        <dbReference type="ARBA" id="ARBA00022840"/>
    </source>
</evidence>
<dbReference type="InterPro" id="IPR032823">
    <property type="entry name" value="BCA_ABC_TP_C"/>
</dbReference>
<comment type="caution">
    <text evidence="5">The sequence shown here is derived from an EMBL/GenBank/DDBJ whole genome shotgun (WGS) entry which is preliminary data.</text>
</comment>
<feature type="domain" description="ABC transporter" evidence="4">
    <location>
        <begin position="82"/>
        <end position="322"/>
    </location>
</feature>
<sequence length="322" mass="35333">MSIISNNTTFQKTANDALIKNVNNPTSTNKPMETLENASNITIAETTPARPVTTLAEDYGDSGGFAQPVSKSGPDMRHSIALYLEEVSVWFDSFRALNNLSLYIEAGELRCIIGPNGAGKTTLMDVITGKTRPTKGSAFFGQVHNLAKLSTEEIAEAGIGRKFQKPTVFEKFTVLDNLMLAAPKDKRVSKSWFTKIDADIKDTLDSTLDQIRLKDMINKPAGLLSHGQKQWLEIGMLLMQRPKLILLDEPVAGMTDAETEHTAELCLRLKKNHTLIVVEHDMTFIDAISEKVTVLANGAILAEGTLADVQNNEAVIETYLGR</sequence>
<dbReference type="Pfam" id="PF00005">
    <property type="entry name" value="ABC_tran"/>
    <property type="match status" value="1"/>
</dbReference>
<keyword evidence="3" id="KW-0067">ATP-binding</keyword>
<reference evidence="5 6" key="1">
    <citation type="journal article" date="2013" name="Genome Announc.">
        <title>Draft Genome Sequence of Psychrobacter aquaticus Strain CMS 56T, Isolated from a Cyanobacterial Mat Sample Collected from Water Bodies in the McMurdo Dry Valley Region of Antarctica.</title>
        <authorList>
            <person name="Reddy G.S."/>
            <person name="Ara S."/>
            <person name="Singh A."/>
            <person name="Kumar Pinnaka A."/>
            <person name="Shivaji S."/>
        </authorList>
    </citation>
    <scope>NUCLEOTIDE SEQUENCE [LARGE SCALE GENOMIC DNA]</scope>
    <source>
        <strain evidence="5 6">CMS 56</strain>
    </source>
</reference>
<keyword evidence="1" id="KW-0813">Transport</keyword>